<evidence type="ECO:0000259" key="4">
    <source>
        <dbReference type="Pfam" id="PF01420"/>
    </source>
</evidence>
<evidence type="ECO:0000256" key="2">
    <source>
        <dbReference type="ARBA" id="ARBA00022747"/>
    </source>
</evidence>
<keyword evidence="3" id="KW-0238">DNA-binding</keyword>
<dbReference type="RefSeq" id="WP_074331605.1">
    <property type="nucleotide sequence ID" value="NZ_CSWP01000006.1"/>
</dbReference>
<dbReference type="PANTHER" id="PTHR30408:SF12">
    <property type="entry name" value="TYPE I RESTRICTION ENZYME MJAVIII SPECIFICITY SUBUNIT"/>
    <property type="match status" value="1"/>
</dbReference>
<dbReference type="Gene3D" id="1.10.287.1120">
    <property type="entry name" value="Bipartite methylase S protein"/>
    <property type="match status" value="1"/>
</dbReference>
<name>A0A0U0ZNQ8_9MYCO</name>
<feature type="domain" description="Type I restriction modification DNA specificity" evidence="4">
    <location>
        <begin position="7"/>
        <end position="184"/>
    </location>
</feature>
<evidence type="ECO:0000256" key="3">
    <source>
        <dbReference type="ARBA" id="ARBA00023125"/>
    </source>
</evidence>
<dbReference type="PANTHER" id="PTHR30408">
    <property type="entry name" value="TYPE-1 RESTRICTION ENZYME ECOKI SPECIFICITY PROTEIN"/>
    <property type="match status" value="1"/>
</dbReference>
<dbReference type="SUPFAM" id="SSF116734">
    <property type="entry name" value="DNA methylase specificity domain"/>
    <property type="match status" value="2"/>
</dbReference>
<evidence type="ECO:0000313" key="5">
    <source>
        <dbReference type="EMBL" id="CPV59729.1"/>
    </source>
</evidence>
<dbReference type="InterPro" id="IPR044946">
    <property type="entry name" value="Restrct_endonuc_typeI_TRD_sf"/>
</dbReference>
<comment type="similarity">
    <text evidence="1">Belongs to the type-I restriction system S methylase family.</text>
</comment>
<dbReference type="EMBL" id="CSWP01000006">
    <property type="protein sequence ID" value="CPV59729.1"/>
    <property type="molecule type" value="Genomic_DNA"/>
</dbReference>
<protein>
    <submittedName>
        <fullName evidence="5">Restriction endonuclease S subunit</fullName>
    </submittedName>
</protein>
<keyword evidence="5" id="KW-0540">Nuclease</keyword>
<keyword evidence="2" id="KW-0680">Restriction system</keyword>
<accession>A0A0U0ZNQ8</accession>
<sequence length="434" mass="47870">MSNSANWPTRTVSELVGEVTSGGTPQSGSSRYYTEQEGIPFAKIDDLTATAGAFISDTFLHVNDVALRETALKAYPPGTILVSMYGTIGLVKITSNTLSANQAVAALVPPFKCDPKYLYHFLVWSRSRWERYKAQTTQANINGSIVKNFSISIPSVPEQQRIAEILDTLDDQIHVTEQIVEKLTSARVGLLTVLLTRGIDELGQVREARLKPDEFVETPLGQLPRSWSVRPLAELLSTVDPAMRSGPFGSALLKSELVKTGVPLLGIDNVHIDRFVADYTRFVTPAKAQELSRYRVRPEDVMITIMGTVGRACVVPGDIGHVLSSKHVWTMTFDKDRYLPYLVSLQLNHASWAKAHFRSDEQGGIMSAIRSETLRSLLLPVPPIQEQHKIANVLSAADQRLADEKAELAKLRLTKAGLVSDLLSDRVRVPMEVA</sequence>
<dbReference type="InterPro" id="IPR052021">
    <property type="entry name" value="Type-I_RS_S_subunit"/>
</dbReference>
<dbReference type="GO" id="GO:0004519">
    <property type="term" value="F:endonuclease activity"/>
    <property type="evidence" value="ECO:0007669"/>
    <property type="project" value="UniProtKB-KW"/>
</dbReference>
<evidence type="ECO:0000313" key="6">
    <source>
        <dbReference type="Proteomes" id="UP000045782"/>
    </source>
</evidence>
<proteinExistence type="inferred from homology"/>
<dbReference type="GO" id="GO:0003677">
    <property type="term" value="F:DNA binding"/>
    <property type="evidence" value="ECO:0007669"/>
    <property type="project" value="UniProtKB-KW"/>
</dbReference>
<dbReference type="Proteomes" id="UP000045782">
    <property type="component" value="Unassembled WGS sequence"/>
</dbReference>
<dbReference type="Gene3D" id="3.90.220.20">
    <property type="entry name" value="DNA methylase specificity domains"/>
    <property type="match status" value="2"/>
</dbReference>
<gene>
    <name evidence="5" type="ORF">ERS075579_03144</name>
</gene>
<evidence type="ECO:0000256" key="1">
    <source>
        <dbReference type="ARBA" id="ARBA00010923"/>
    </source>
</evidence>
<feature type="domain" description="Type I restriction modification DNA specificity" evidence="4">
    <location>
        <begin position="293"/>
        <end position="411"/>
    </location>
</feature>
<keyword evidence="5" id="KW-0378">Hydrolase</keyword>
<keyword evidence="5" id="KW-0255">Endonuclease</keyword>
<organism evidence="5 6">
    <name type="scientific">Mycobacteroides abscessus</name>
    <dbReference type="NCBI Taxonomy" id="36809"/>
    <lineage>
        <taxon>Bacteria</taxon>
        <taxon>Bacillati</taxon>
        <taxon>Actinomycetota</taxon>
        <taxon>Actinomycetes</taxon>
        <taxon>Mycobacteriales</taxon>
        <taxon>Mycobacteriaceae</taxon>
        <taxon>Mycobacteroides</taxon>
    </lineage>
</organism>
<dbReference type="CDD" id="cd17275">
    <property type="entry name" value="RMtype1_S_MjaORF132P-TRD1-CR1_like"/>
    <property type="match status" value="1"/>
</dbReference>
<dbReference type="InterPro" id="IPR000055">
    <property type="entry name" value="Restrct_endonuc_typeI_TRD"/>
</dbReference>
<dbReference type="Pfam" id="PF01420">
    <property type="entry name" value="Methylase_S"/>
    <property type="match status" value="2"/>
</dbReference>
<dbReference type="GO" id="GO:0009307">
    <property type="term" value="P:DNA restriction-modification system"/>
    <property type="evidence" value="ECO:0007669"/>
    <property type="project" value="UniProtKB-KW"/>
</dbReference>
<dbReference type="AlphaFoldDB" id="A0A0U0ZNQ8"/>
<reference evidence="5 6" key="1">
    <citation type="submission" date="2015-03" db="EMBL/GenBank/DDBJ databases">
        <authorList>
            <person name="Murphy D."/>
        </authorList>
    </citation>
    <scope>NUCLEOTIDE SEQUENCE [LARGE SCALE GENOMIC DNA]</scope>
    <source>
        <strain evidence="5 6">PAP088</strain>
    </source>
</reference>